<dbReference type="GO" id="GO:0006508">
    <property type="term" value="P:proteolysis"/>
    <property type="evidence" value="ECO:0007669"/>
    <property type="project" value="UniProtKB-KW"/>
</dbReference>
<comment type="caution">
    <text evidence="5">The sequence shown here is derived from an EMBL/GenBank/DDBJ whole genome shotgun (WGS) entry which is preliminary data.</text>
</comment>
<evidence type="ECO:0000256" key="2">
    <source>
        <dbReference type="ARBA" id="ARBA00022670"/>
    </source>
</evidence>
<dbReference type="Pfam" id="PF05903">
    <property type="entry name" value="Peptidase_C97"/>
    <property type="match status" value="1"/>
</dbReference>
<organism evidence="5 6">
    <name type="scientific">Effrenium voratum</name>
    <dbReference type="NCBI Taxonomy" id="2562239"/>
    <lineage>
        <taxon>Eukaryota</taxon>
        <taxon>Sar</taxon>
        <taxon>Alveolata</taxon>
        <taxon>Dinophyceae</taxon>
        <taxon>Suessiales</taxon>
        <taxon>Symbiodiniaceae</taxon>
        <taxon>Effrenium</taxon>
    </lineage>
</organism>
<dbReference type="GO" id="GO:0101005">
    <property type="term" value="F:deubiquitinase activity"/>
    <property type="evidence" value="ECO:0007669"/>
    <property type="project" value="TreeGrafter"/>
</dbReference>
<gene>
    <name evidence="5" type="ORF">EVOR1521_LOCUS6413</name>
</gene>
<evidence type="ECO:0000259" key="4">
    <source>
        <dbReference type="PROSITE" id="PS51858"/>
    </source>
</evidence>
<dbReference type="Gene3D" id="3.90.1720.30">
    <property type="entry name" value="PPPDE domains"/>
    <property type="match status" value="1"/>
</dbReference>
<comment type="similarity">
    <text evidence="1">Belongs to the DeSI family.</text>
</comment>
<protein>
    <recommendedName>
        <fullName evidence="4">PPPDE domain-containing protein</fullName>
    </recommendedName>
</protein>
<dbReference type="PROSITE" id="PS51858">
    <property type="entry name" value="PPPDE"/>
    <property type="match status" value="1"/>
</dbReference>
<dbReference type="Proteomes" id="UP001178507">
    <property type="component" value="Unassembled WGS sequence"/>
</dbReference>
<sequence>MGNTAQCRCSEKDEEHDVDGDVLGNATVFLNVYDLNDEWLSSNQISNDILNIGGAFHAAVEVHGKEWSFGEDGITCQAPRSHETHVYRMSIPMGSTCYAEAEVVRFMDAVMRKQWQGGEYDMFERNCCSFSEALCQHLVGRELPGWVTRFPRLASTATRSVNHLVALAESLAADQLDEKLDCVTGKRSNDFLLDAEDMSCRDQFTEEEVAFDDDLQPKGQTPICRVHSVISRGTMVSEDPSEYPLASGCALTMLRTRCTHLVSAVAVA</sequence>
<reference evidence="5" key="1">
    <citation type="submission" date="2023-08" db="EMBL/GenBank/DDBJ databases">
        <authorList>
            <person name="Chen Y."/>
            <person name="Shah S."/>
            <person name="Dougan E. K."/>
            <person name="Thang M."/>
            <person name="Chan C."/>
        </authorList>
    </citation>
    <scope>NUCLEOTIDE SEQUENCE</scope>
</reference>
<dbReference type="AlphaFoldDB" id="A0AA36HYH3"/>
<dbReference type="GO" id="GO:0016579">
    <property type="term" value="P:protein deubiquitination"/>
    <property type="evidence" value="ECO:0007669"/>
    <property type="project" value="TreeGrafter"/>
</dbReference>
<dbReference type="InterPro" id="IPR008580">
    <property type="entry name" value="PPPDE_dom"/>
</dbReference>
<dbReference type="PANTHER" id="PTHR12378">
    <property type="entry name" value="DESUMOYLATING ISOPEPTIDASE"/>
    <property type="match status" value="1"/>
</dbReference>
<feature type="domain" description="PPPDE" evidence="4">
    <location>
        <begin position="26"/>
        <end position="155"/>
    </location>
</feature>
<dbReference type="SMART" id="SM01179">
    <property type="entry name" value="DUF862"/>
    <property type="match status" value="1"/>
</dbReference>
<dbReference type="PANTHER" id="PTHR12378:SF80">
    <property type="entry name" value="IP06716P-RELATED"/>
    <property type="match status" value="1"/>
</dbReference>
<evidence type="ECO:0000256" key="1">
    <source>
        <dbReference type="ARBA" id="ARBA00008140"/>
    </source>
</evidence>
<dbReference type="InterPro" id="IPR042266">
    <property type="entry name" value="PPPDE_sf"/>
</dbReference>
<proteinExistence type="inferred from homology"/>
<keyword evidence="3" id="KW-0378">Hydrolase</keyword>
<keyword evidence="2" id="KW-0645">Protease</keyword>
<name>A0AA36HYH3_9DINO</name>
<evidence type="ECO:0000256" key="3">
    <source>
        <dbReference type="ARBA" id="ARBA00022801"/>
    </source>
</evidence>
<evidence type="ECO:0000313" key="5">
    <source>
        <dbReference type="EMBL" id="CAJ1377682.1"/>
    </source>
</evidence>
<keyword evidence="6" id="KW-1185">Reference proteome</keyword>
<accession>A0AA36HYH3</accession>
<dbReference type="EMBL" id="CAUJNA010000480">
    <property type="protein sequence ID" value="CAJ1377682.1"/>
    <property type="molecule type" value="Genomic_DNA"/>
</dbReference>
<evidence type="ECO:0000313" key="6">
    <source>
        <dbReference type="Proteomes" id="UP001178507"/>
    </source>
</evidence>